<dbReference type="Proteomes" id="UP000594263">
    <property type="component" value="Unplaced"/>
</dbReference>
<dbReference type="InterPro" id="IPR001214">
    <property type="entry name" value="SET_dom"/>
</dbReference>
<dbReference type="Gene3D" id="2.170.270.10">
    <property type="entry name" value="SET domain"/>
    <property type="match status" value="1"/>
</dbReference>
<protein>
    <recommendedName>
        <fullName evidence="1">SET domain-containing protein</fullName>
    </recommendedName>
</protein>
<dbReference type="PANTHER" id="PTHR47420:SF3">
    <property type="entry name" value="HISTONE-LYSINE N-METHYLTRANSFERASE ASHR2"/>
    <property type="match status" value="1"/>
</dbReference>
<keyword evidence="3" id="KW-1185">Reference proteome</keyword>
<evidence type="ECO:0000259" key="1">
    <source>
        <dbReference type="PROSITE" id="PS50280"/>
    </source>
</evidence>
<proteinExistence type="predicted"/>
<dbReference type="AlphaFoldDB" id="A0A7N0TRU6"/>
<sequence>MAIAGDPIQMEAIEGKGRAISLRSSTLSRHQQVTTICASSSHAFCSPNCLSAALASSHPPWVCQALDSLQGCPSFHIQNEELQIQVKFLIAAYSLAIRTKCPFGLMEPFGRERSVRAYGLYPKASFFNHDCLPNVCRFDYVDGGCGAGTTDILIRVIRDVPQGRELCLSYFPVSVGWSEDEDVDGEMEEEEVAMEDDDDLLDDEQMYGDEKGGCNDFPHACFFVRYMCEKEICGGMLAPLPPSGDGHSSNGMECNV</sequence>
<accession>A0A7N0TRU6</accession>
<feature type="domain" description="SET" evidence="1">
    <location>
        <begin position="6"/>
        <end position="171"/>
    </location>
</feature>
<dbReference type="InterPro" id="IPR046341">
    <property type="entry name" value="SET_dom_sf"/>
</dbReference>
<organism evidence="2 3">
    <name type="scientific">Kalanchoe fedtschenkoi</name>
    <name type="common">Lavender scallops</name>
    <name type="synonym">South American air plant</name>
    <dbReference type="NCBI Taxonomy" id="63787"/>
    <lineage>
        <taxon>Eukaryota</taxon>
        <taxon>Viridiplantae</taxon>
        <taxon>Streptophyta</taxon>
        <taxon>Embryophyta</taxon>
        <taxon>Tracheophyta</taxon>
        <taxon>Spermatophyta</taxon>
        <taxon>Magnoliopsida</taxon>
        <taxon>eudicotyledons</taxon>
        <taxon>Gunneridae</taxon>
        <taxon>Pentapetalae</taxon>
        <taxon>Saxifragales</taxon>
        <taxon>Crassulaceae</taxon>
        <taxon>Kalanchoe</taxon>
    </lineage>
</organism>
<dbReference type="PANTHER" id="PTHR47420">
    <property type="entry name" value="HISTONE-LYSINE N-METHYLTRANSFERASE ASHR2"/>
    <property type="match status" value="1"/>
</dbReference>
<name>A0A7N0TRU6_KALFE</name>
<dbReference type="EnsemblPlants" id="Kaladp0043s0053.1.v1.1">
    <property type="protein sequence ID" value="Kaladp0043s0053.1.v1.1"/>
    <property type="gene ID" value="Kaladp0043s0053.v1.1"/>
</dbReference>
<evidence type="ECO:0000313" key="3">
    <source>
        <dbReference type="Proteomes" id="UP000594263"/>
    </source>
</evidence>
<dbReference type="Pfam" id="PF00856">
    <property type="entry name" value="SET"/>
    <property type="match status" value="1"/>
</dbReference>
<dbReference type="Gramene" id="Kaladp0043s0053.1.v1.1">
    <property type="protein sequence ID" value="Kaladp0043s0053.1.v1.1"/>
    <property type="gene ID" value="Kaladp0043s0053.v1.1"/>
</dbReference>
<evidence type="ECO:0000313" key="2">
    <source>
        <dbReference type="EnsemblPlants" id="Kaladp0043s0053.1.v1.1"/>
    </source>
</evidence>
<dbReference type="SUPFAM" id="SSF82199">
    <property type="entry name" value="SET domain"/>
    <property type="match status" value="1"/>
</dbReference>
<dbReference type="PROSITE" id="PS50280">
    <property type="entry name" value="SET"/>
    <property type="match status" value="1"/>
</dbReference>
<dbReference type="InterPro" id="IPR044238">
    <property type="entry name" value="ASHR2-like"/>
</dbReference>
<reference evidence="2" key="1">
    <citation type="submission" date="2021-01" db="UniProtKB">
        <authorList>
            <consortium name="EnsemblPlants"/>
        </authorList>
    </citation>
    <scope>IDENTIFICATION</scope>
</reference>